<dbReference type="EMBL" id="JAPFFF010000010">
    <property type="protein sequence ID" value="KAK8880540.1"/>
    <property type="molecule type" value="Genomic_DNA"/>
</dbReference>
<reference evidence="1 2" key="1">
    <citation type="submission" date="2024-04" db="EMBL/GenBank/DDBJ databases">
        <title>Tritrichomonas musculus Genome.</title>
        <authorList>
            <person name="Alves-Ferreira E."/>
            <person name="Grigg M."/>
            <person name="Lorenzi H."/>
            <person name="Galac M."/>
        </authorList>
    </citation>
    <scope>NUCLEOTIDE SEQUENCE [LARGE SCALE GENOMIC DNA]</scope>
    <source>
        <strain evidence="1 2">EAF2021</strain>
    </source>
</reference>
<accession>A0ABR2JP72</accession>
<protein>
    <recommendedName>
        <fullName evidence="3">Zinc knuckle family protein</fullName>
    </recommendedName>
</protein>
<proteinExistence type="predicted"/>
<keyword evidence="2" id="KW-1185">Reference proteome</keyword>
<organism evidence="1 2">
    <name type="scientific">Tritrichomonas musculus</name>
    <dbReference type="NCBI Taxonomy" id="1915356"/>
    <lineage>
        <taxon>Eukaryota</taxon>
        <taxon>Metamonada</taxon>
        <taxon>Parabasalia</taxon>
        <taxon>Tritrichomonadida</taxon>
        <taxon>Tritrichomonadidae</taxon>
        <taxon>Tritrichomonas</taxon>
    </lineage>
</organism>
<name>A0ABR2JP72_9EUKA</name>
<comment type="caution">
    <text evidence="1">The sequence shown here is derived from an EMBL/GenBank/DDBJ whole genome shotgun (WGS) entry which is preliminary data.</text>
</comment>
<sequence length="266" mass="31041">MTICQKVRYSGLPCSHIMRWSLDHKLNPMLQVSKKYLEYAPSFTEITDFSKKKENFWREVISSKYKQMRIQLKESQPDLIDSFSKAIPREKVLPNLPEKDKTQTIRYNKILSYAKDLAKHASKSENETQNSIHQLKMMINTIIKGSDHDPNEEGEVFEAKTKKKGRPKKTRIRPSFENSSKRKCPVCTKLGYESDHMAGLCKYYQRLIEIGQEMNQAFTDQELKKCSLCKCKGHNCKKCLALKALKDEITEQMQHHQDDKLTSENE</sequence>
<gene>
    <name evidence="1" type="ORF">M9Y10_003220</name>
</gene>
<evidence type="ECO:0008006" key="3">
    <source>
        <dbReference type="Google" id="ProtNLM"/>
    </source>
</evidence>
<evidence type="ECO:0000313" key="1">
    <source>
        <dbReference type="EMBL" id="KAK8880540.1"/>
    </source>
</evidence>
<evidence type="ECO:0000313" key="2">
    <source>
        <dbReference type="Proteomes" id="UP001470230"/>
    </source>
</evidence>
<dbReference type="Proteomes" id="UP001470230">
    <property type="component" value="Unassembled WGS sequence"/>
</dbReference>